<evidence type="ECO:0000313" key="3">
    <source>
        <dbReference type="Proteomes" id="UP000694545"/>
    </source>
</evidence>
<proteinExistence type="predicted"/>
<feature type="compositionally biased region" description="Basic residues" evidence="1">
    <location>
        <begin position="142"/>
        <end position="153"/>
    </location>
</feature>
<reference evidence="2" key="2">
    <citation type="submission" date="2025-09" db="UniProtKB">
        <authorList>
            <consortium name="Ensembl"/>
        </authorList>
    </citation>
    <scope>IDENTIFICATION</scope>
</reference>
<organism evidence="2 3">
    <name type="scientific">Varanus komodoensis</name>
    <name type="common">Komodo dragon</name>
    <dbReference type="NCBI Taxonomy" id="61221"/>
    <lineage>
        <taxon>Eukaryota</taxon>
        <taxon>Metazoa</taxon>
        <taxon>Chordata</taxon>
        <taxon>Craniata</taxon>
        <taxon>Vertebrata</taxon>
        <taxon>Euteleostomi</taxon>
        <taxon>Lepidosauria</taxon>
        <taxon>Squamata</taxon>
        <taxon>Bifurcata</taxon>
        <taxon>Unidentata</taxon>
        <taxon>Episquamata</taxon>
        <taxon>Toxicofera</taxon>
        <taxon>Anguimorpha</taxon>
        <taxon>Paleoanguimorpha</taxon>
        <taxon>Varanoidea</taxon>
        <taxon>Varanidae</taxon>
        <taxon>Varanus</taxon>
    </lineage>
</organism>
<reference evidence="2" key="1">
    <citation type="submission" date="2025-08" db="UniProtKB">
        <authorList>
            <consortium name="Ensembl"/>
        </authorList>
    </citation>
    <scope>IDENTIFICATION</scope>
</reference>
<evidence type="ECO:0000313" key="2">
    <source>
        <dbReference type="Ensembl" id="ENSVKKP00000022328.1"/>
    </source>
</evidence>
<dbReference type="Proteomes" id="UP000694545">
    <property type="component" value="Unplaced"/>
</dbReference>
<evidence type="ECO:0000256" key="1">
    <source>
        <dbReference type="SAM" id="MobiDB-lite"/>
    </source>
</evidence>
<feature type="compositionally biased region" description="Basic and acidic residues" evidence="1">
    <location>
        <begin position="7"/>
        <end position="19"/>
    </location>
</feature>
<feature type="region of interest" description="Disordered" evidence="1">
    <location>
        <begin position="119"/>
        <end position="153"/>
    </location>
</feature>
<sequence>CKKRARKQEQSQRSERAASREWSTPSQPEPSVPGHWQELLIHADKPGLASHPKVHRLEQHHSNARGGSGVYLFAYIRNQFICCPIGHRPPMKSIMNMSRLQAASGYPWVSQIITSSTTSCMGRGKPELQKRRGGGRTPSARWRSKHASHLQLQ</sequence>
<feature type="region of interest" description="Disordered" evidence="1">
    <location>
        <begin position="1"/>
        <end position="34"/>
    </location>
</feature>
<protein>
    <submittedName>
        <fullName evidence="2">Uncharacterized protein</fullName>
    </submittedName>
</protein>
<keyword evidence="3" id="KW-1185">Reference proteome</keyword>
<name>A0A8D2LHU6_VARKO</name>
<dbReference type="Ensembl" id="ENSVKKT00000022882.1">
    <property type="protein sequence ID" value="ENSVKKP00000022328.1"/>
    <property type="gene ID" value="ENSVKKG00000014879.1"/>
</dbReference>
<accession>A0A8D2LHU6</accession>
<dbReference type="AlphaFoldDB" id="A0A8D2LHU6"/>